<dbReference type="SUPFAM" id="SSF54695">
    <property type="entry name" value="POZ domain"/>
    <property type="match status" value="1"/>
</dbReference>
<sequence>MDEIARSRVIKFVVGPEKVEFNVHEASVTWLSRPLSALLTSGMQESVEARVVWDDVEPGTFTKFLEYAYSGSFTVPDEEIQSKKRNFMSLRRKIKTHRLLTENLGPEFIYAIQHFEHCNASSASSANAEATSEANLSTTTAQSTMHSKTYYLAHARLYILAEKYCIPVLRTLCVERVQQSLLDNPRERDLVFTLVDMIRYVWPRTMPNDAFRKLLLRYAITNMRWIMSTRTFIKNLKDLPEVCQELLTMIPMTYWGLL</sequence>
<dbReference type="Pfam" id="PF00651">
    <property type="entry name" value="BTB"/>
    <property type="match status" value="1"/>
</dbReference>
<reference evidence="3" key="1">
    <citation type="journal article" date="2023" name="bioRxiv">
        <title>Complete genome of the Medicago anthracnose fungus, Colletotrichum destructivum, reveals a mini-chromosome-like region within a core chromosome.</title>
        <authorList>
            <person name="Lapalu N."/>
            <person name="Simon A."/>
            <person name="Lu A."/>
            <person name="Plaumann P.-L."/>
            <person name="Amselem J."/>
            <person name="Pigne S."/>
            <person name="Auger A."/>
            <person name="Koch C."/>
            <person name="Dallery J.-F."/>
            <person name="O'Connell R.J."/>
        </authorList>
    </citation>
    <scope>NUCLEOTIDE SEQUENCE [LARGE SCALE GENOMIC DNA]</scope>
    <source>
        <strain evidence="3">CBS 520.97</strain>
    </source>
</reference>
<gene>
    <name evidence="2" type="ORF">CDEST_10747</name>
</gene>
<evidence type="ECO:0000313" key="3">
    <source>
        <dbReference type="Proteomes" id="UP001322277"/>
    </source>
</evidence>
<dbReference type="PANTHER" id="PTHR47843">
    <property type="entry name" value="BTB DOMAIN-CONTAINING PROTEIN-RELATED"/>
    <property type="match status" value="1"/>
</dbReference>
<dbReference type="PROSITE" id="PS50097">
    <property type="entry name" value="BTB"/>
    <property type="match status" value="1"/>
</dbReference>
<dbReference type="GeneID" id="87947247"/>
<dbReference type="Gene3D" id="3.30.710.10">
    <property type="entry name" value="Potassium Channel Kv1.1, Chain A"/>
    <property type="match status" value="1"/>
</dbReference>
<evidence type="ECO:0000313" key="2">
    <source>
        <dbReference type="EMBL" id="WQF85733.1"/>
    </source>
</evidence>
<name>A0AAX4IRH9_9PEZI</name>
<dbReference type="InterPro" id="IPR011333">
    <property type="entry name" value="SKP1/BTB/POZ_sf"/>
</dbReference>
<proteinExistence type="predicted"/>
<dbReference type="AlphaFoldDB" id="A0AAX4IRH9"/>
<dbReference type="InterPro" id="IPR000210">
    <property type="entry name" value="BTB/POZ_dom"/>
</dbReference>
<organism evidence="2 3">
    <name type="scientific">Colletotrichum destructivum</name>
    <dbReference type="NCBI Taxonomy" id="34406"/>
    <lineage>
        <taxon>Eukaryota</taxon>
        <taxon>Fungi</taxon>
        <taxon>Dikarya</taxon>
        <taxon>Ascomycota</taxon>
        <taxon>Pezizomycotina</taxon>
        <taxon>Sordariomycetes</taxon>
        <taxon>Hypocreomycetidae</taxon>
        <taxon>Glomerellales</taxon>
        <taxon>Glomerellaceae</taxon>
        <taxon>Colletotrichum</taxon>
        <taxon>Colletotrichum destructivum species complex</taxon>
    </lineage>
</organism>
<evidence type="ECO:0000259" key="1">
    <source>
        <dbReference type="PROSITE" id="PS50097"/>
    </source>
</evidence>
<dbReference type="Proteomes" id="UP001322277">
    <property type="component" value="Chromosome 7"/>
</dbReference>
<dbReference type="RefSeq" id="XP_062782954.1">
    <property type="nucleotide sequence ID" value="XM_062926903.1"/>
</dbReference>
<keyword evidence="3" id="KW-1185">Reference proteome</keyword>
<feature type="domain" description="BTB" evidence="1">
    <location>
        <begin position="8"/>
        <end position="77"/>
    </location>
</feature>
<accession>A0AAX4IRH9</accession>
<dbReference type="KEGG" id="cdet:87947247"/>
<dbReference type="EMBL" id="CP137311">
    <property type="protein sequence ID" value="WQF85733.1"/>
    <property type="molecule type" value="Genomic_DNA"/>
</dbReference>
<protein>
    <submittedName>
        <fullName evidence="2">BTB/POZ domain-containing protein</fullName>
    </submittedName>
</protein>